<keyword evidence="1" id="KW-0472">Membrane</keyword>
<feature type="transmembrane region" description="Helical" evidence="1">
    <location>
        <begin position="253"/>
        <end position="275"/>
    </location>
</feature>
<dbReference type="AlphaFoldDB" id="A0A6A5WBM1"/>
<reference evidence="2" key="1">
    <citation type="journal article" date="2020" name="Stud. Mycol.">
        <title>101 Dothideomycetes genomes: a test case for predicting lifestyles and emergence of pathogens.</title>
        <authorList>
            <person name="Haridas S."/>
            <person name="Albert R."/>
            <person name="Binder M."/>
            <person name="Bloem J."/>
            <person name="Labutti K."/>
            <person name="Salamov A."/>
            <person name="Andreopoulos B."/>
            <person name="Baker S."/>
            <person name="Barry K."/>
            <person name="Bills G."/>
            <person name="Bluhm B."/>
            <person name="Cannon C."/>
            <person name="Castanera R."/>
            <person name="Culley D."/>
            <person name="Daum C."/>
            <person name="Ezra D."/>
            <person name="Gonzalez J."/>
            <person name="Henrissat B."/>
            <person name="Kuo A."/>
            <person name="Liang C."/>
            <person name="Lipzen A."/>
            <person name="Lutzoni F."/>
            <person name="Magnuson J."/>
            <person name="Mondo S."/>
            <person name="Nolan M."/>
            <person name="Ohm R."/>
            <person name="Pangilinan J."/>
            <person name="Park H.-J."/>
            <person name="Ramirez L."/>
            <person name="Alfaro M."/>
            <person name="Sun H."/>
            <person name="Tritt A."/>
            <person name="Yoshinaga Y."/>
            <person name="Zwiers L.-H."/>
            <person name="Turgeon B."/>
            <person name="Goodwin S."/>
            <person name="Spatafora J."/>
            <person name="Crous P."/>
            <person name="Grigoriev I."/>
        </authorList>
    </citation>
    <scope>NUCLEOTIDE SEQUENCE</scope>
    <source>
        <strain evidence="2">CBS 123094</strain>
    </source>
</reference>
<dbReference type="EMBL" id="ML977603">
    <property type="protein sequence ID" value="KAF1998528.1"/>
    <property type="molecule type" value="Genomic_DNA"/>
</dbReference>
<organism evidence="2 3">
    <name type="scientific">Amniculicola lignicola CBS 123094</name>
    <dbReference type="NCBI Taxonomy" id="1392246"/>
    <lineage>
        <taxon>Eukaryota</taxon>
        <taxon>Fungi</taxon>
        <taxon>Dikarya</taxon>
        <taxon>Ascomycota</taxon>
        <taxon>Pezizomycotina</taxon>
        <taxon>Dothideomycetes</taxon>
        <taxon>Pleosporomycetidae</taxon>
        <taxon>Pleosporales</taxon>
        <taxon>Amniculicolaceae</taxon>
        <taxon>Amniculicola</taxon>
    </lineage>
</organism>
<dbReference type="Proteomes" id="UP000799779">
    <property type="component" value="Unassembled WGS sequence"/>
</dbReference>
<evidence type="ECO:0000313" key="2">
    <source>
        <dbReference type="EMBL" id="KAF1998528.1"/>
    </source>
</evidence>
<evidence type="ECO:0000313" key="3">
    <source>
        <dbReference type="Proteomes" id="UP000799779"/>
    </source>
</evidence>
<feature type="transmembrane region" description="Helical" evidence="1">
    <location>
        <begin position="295"/>
        <end position="313"/>
    </location>
</feature>
<feature type="transmembrane region" description="Helical" evidence="1">
    <location>
        <begin position="319"/>
        <end position="340"/>
    </location>
</feature>
<gene>
    <name evidence="2" type="ORF">P154DRAFT_564680</name>
</gene>
<accession>A0A6A5WBM1</accession>
<keyword evidence="1" id="KW-0812">Transmembrane</keyword>
<sequence>MNASATIRAEYIRASTMNMRPMRVGRPTKDLQIRPAEPTRLANFKPVNHLEHREVCESERKAAPHPYPSDPEKGFTGIVSFMDFDADEEPRARDQIKRMYTVFPWRDPTWIVSIVFFFGAVVLTLNGFFELLPQVLPQTIFEHEEKVADPVTGLTGALFFLVAGILDTSAALNADRGTLSTSKDSQTFEYKPALLGSREWNWIPSSAKFRDLLLGNLAFQAGLLVLFGGFVFAVSGFTDFPGILNPESETFELLVFIPQIVHGAMFLIANLMLAIAEQETWWKLKVYDPDWQGSFLNAVGGLGFMFAGLFGFMKAEEAAAWALLGGSAAFLVGSLVRWYVVMQFF</sequence>
<feature type="transmembrane region" description="Helical" evidence="1">
    <location>
        <begin position="212"/>
        <end position="233"/>
    </location>
</feature>
<feature type="transmembrane region" description="Helical" evidence="1">
    <location>
        <begin position="154"/>
        <end position="174"/>
    </location>
</feature>
<proteinExistence type="predicted"/>
<protein>
    <recommendedName>
        <fullName evidence="4">Integral membrane protein</fullName>
    </recommendedName>
</protein>
<feature type="transmembrane region" description="Helical" evidence="1">
    <location>
        <begin position="108"/>
        <end position="129"/>
    </location>
</feature>
<evidence type="ECO:0000256" key="1">
    <source>
        <dbReference type="SAM" id="Phobius"/>
    </source>
</evidence>
<name>A0A6A5WBM1_9PLEO</name>
<dbReference type="OrthoDB" id="2603at2759"/>
<evidence type="ECO:0008006" key="4">
    <source>
        <dbReference type="Google" id="ProtNLM"/>
    </source>
</evidence>
<keyword evidence="3" id="KW-1185">Reference proteome</keyword>
<keyword evidence="1" id="KW-1133">Transmembrane helix</keyword>